<evidence type="ECO:0000256" key="2">
    <source>
        <dbReference type="PIRNR" id="PIRNR001365"/>
    </source>
</evidence>
<keyword evidence="4" id="KW-1185">Reference proteome</keyword>
<proteinExistence type="inferred from homology"/>
<dbReference type="Gene3D" id="3.20.20.70">
    <property type="entry name" value="Aldolase class I"/>
    <property type="match status" value="1"/>
</dbReference>
<dbReference type="Proteomes" id="UP000293912">
    <property type="component" value="Chromosome"/>
</dbReference>
<comment type="similarity">
    <text evidence="2">Belongs to the DapA family.</text>
</comment>
<dbReference type="PIRSF" id="PIRSF001365">
    <property type="entry name" value="DHDPS"/>
    <property type="match status" value="1"/>
</dbReference>
<dbReference type="KEGG" id="hpse:HPF_22280"/>
<dbReference type="EMBL" id="CP037867">
    <property type="protein sequence ID" value="QBM30431.1"/>
    <property type="molecule type" value="Genomic_DNA"/>
</dbReference>
<evidence type="ECO:0000313" key="3">
    <source>
        <dbReference type="EMBL" id="QBM30431.1"/>
    </source>
</evidence>
<dbReference type="SMART" id="SM01130">
    <property type="entry name" value="DHDPS"/>
    <property type="match status" value="1"/>
</dbReference>
<dbReference type="Pfam" id="PF00701">
    <property type="entry name" value="DHDPS"/>
    <property type="match status" value="1"/>
</dbReference>
<protein>
    <submittedName>
        <fullName evidence="3">4-hydroxy-tetrahydrodipicolinate synthase</fullName>
        <ecNumber evidence="3">4.3.3.7</ecNumber>
    </submittedName>
</protein>
<sequence length="309" mass="33704">MKAPDLRGLNPAPVTPFTRDGAVDYAAIQRLGRWLASVDGVKSLTVLGHAGEGTFLERDEQFKVIEAFRKAVDDKLPIIAGITLEGTQVAAAEARRAVEAGAAAGLVYPSHGWLRFGYQKGAPQDKYKAIYEASGLPLILFQYPDATKCTYDLETQLDIAALPGVFAMKNGVRNMKRWDREIPVIRAERPDLQILTCHDEYLLHTMFDVDGALVGYGCIAPEPLVEMIKAGKAKDYKKARELHDRLLPVTANVYHRGSHMEGSVALKWALVARGILEHATVRSPLLPLAEGAEHEIAAAMRAAGLGLAQ</sequence>
<dbReference type="SUPFAM" id="SSF51569">
    <property type="entry name" value="Aldolase"/>
    <property type="match status" value="1"/>
</dbReference>
<evidence type="ECO:0000256" key="1">
    <source>
        <dbReference type="ARBA" id="ARBA00023239"/>
    </source>
</evidence>
<dbReference type="CDD" id="cd00408">
    <property type="entry name" value="DHDPS-like"/>
    <property type="match status" value="1"/>
</dbReference>
<dbReference type="RefSeq" id="WP_133157872.1">
    <property type="nucleotide sequence ID" value="NZ_CP037867.1"/>
</dbReference>
<dbReference type="AlphaFoldDB" id="A0A4P6X996"/>
<organism evidence="3 4">
    <name type="scientific">Hydrogenophaga pseudoflava</name>
    <name type="common">Pseudomonas carboxydoflava</name>
    <dbReference type="NCBI Taxonomy" id="47421"/>
    <lineage>
        <taxon>Bacteria</taxon>
        <taxon>Pseudomonadati</taxon>
        <taxon>Pseudomonadota</taxon>
        <taxon>Betaproteobacteria</taxon>
        <taxon>Burkholderiales</taxon>
        <taxon>Comamonadaceae</taxon>
        <taxon>Hydrogenophaga</taxon>
    </lineage>
</organism>
<dbReference type="InterPro" id="IPR013785">
    <property type="entry name" value="Aldolase_TIM"/>
</dbReference>
<gene>
    <name evidence="3" type="primary">dapA2</name>
    <name evidence="3" type="ORF">HPF_22280</name>
</gene>
<dbReference type="PANTHER" id="PTHR12128:SF38">
    <property type="entry name" value="DIHYDRODIPICOLINATE SYNTHETASE FAMILY PROTEIN (AFU_ORTHOLOGUE AFUA_6G00110)"/>
    <property type="match status" value="1"/>
</dbReference>
<dbReference type="GO" id="GO:0008840">
    <property type="term" value="F:4-hydroxy-tetrahydrodipicolinate synthase activity"/>
    <property type="evidence" value="ECO:0007669"/>
    <property type="project" value="UniProtKB-EC"/>
</dbReference>
<name>A0A4P6X996_HYDPS</name>
<keyword evidence="1 2" id="KW-0456">Lyase</keyword>
<accession>A0A4P6X996</accession>
<dbReference type="PANTHER" id="PTHR12128">
    <property type="entry name" value="DIHYDRODIPICOLINATE SYNTHASE"/>
    <property type="match status" value="1"/>
</dbReference>
<reference evidence="3 4" key="1">
    <citation type="submission" date="2019-03" db="EMBL/GenBank/DDBJ databases">
        <authorList>
            <person name="Sebastian G."/>
            <person name="Baumann P."/>
            <person name="Ruckert C."/>
            <person name="Kalinowski J."/>
            <person name="Nebel B."/>
            <person name="Takors R."/>
            <person name="Blombach B."/>
        </authorList>
    </citation>
    <scope>NUCLEOTIDE SEQUENCE [LARGE SCALE GENOMIC DNA]</scope>
    <source>
        <strain evidence="3 4">DSM 1084</strain>
    </source>
</reference>
<evidence type="ECO:0000313" key="4">
    <source>
        <dbReference type="Proteomes" id="UP000293912"/>
    </source>
</evidence>
<dbReference type="EC" id="4.3.3.7" evidence="3"/>
<dbReference type="InterPro" id="IPR002220">
    <property type="entry name" value="DapA-like"/>
</dbReference>